<dbReference type="InterPro" id="IPR013113">
    <property type="entry name" value="SIP_FAD-bd"/>
</dbReference>
<dbReference type="PANTHER" id="PTHR30157:SF0">
    <property type="entry name" value="NADPH-DEPENDENT FERRIC-CHELATE REDUCTASE"/>
    <property type="match status" value="1"/>
</dbReference>
<comment type="caution">
    <text evidence="2">The sequence shown here is derived from an EMBL/GenBank/DDBJ whole genome shotgun (WGS) entry which is preliminary data.</text>
</comment>
<gene>
    <name evidence="2" type="ORF">DWB68_12935</name>
</gene>
<proteinExistence type="predicted"/>
<organism evidence="2 3">
    <name type="scientific">Galactobacter valiniphilus</name>
    <dbReference type="NCBI Taxonomy" id="2676122"/>
    <lineage>
        <taxon>Bacteria</taxon>
        <taxon>Bacillati</taxon>
        <taxon>Actinomycetota</taxon>
        <taxon>Actinomycetes</taxon>
        <taxon>Micrococcales</taxon>
        <taxon>Micrococcaceae</taxon>
        <taxon>Galactobacter</taxon>
    </lineage>
</organism>
<keyword evidence="3" id="KW-1185">Reference proteome</keyword>
<evidence type="ECO:0000259" key="1">
    <source>
        <dbReference type="PROSITE" id="PS51384"/>
    </source>
</evidence>
<dbReference type="Pfam" id="PF08021">
    <property type="entry name" value="FAD_binding_9"/>
    <property type="match status" value="1"/>
</dbReference>
<dbReference type="AlphaFoldDB" id="A0A399J8K6"/>
<dbReference type="Proteomes" id="UP000265419">
    <property type="component" value="Unassembled WGS sequence"/>
</dbReference>
<name>A0A399J8K6_9MICC</name>
<dbReference type="InterPro" id="IPR039261">
    <property type="entry name" value="FNR_nucleotide-bd"/>
</dbReference>
<dbReference type="PANTHER" id="PTHR30157">
    <property type="entry name" value="FERRIC REDUCTASE, NADPH-DEPENDENT"/>
    <property type="match status" value="1"/>
</dbReference>
<protein>
    <submittedName>
        <fullName evidence="2">Siderophore-interacting protein</fullName>
    </submittedName>
</protein>
<feature type="domain" description="FAD-binding FR-type" evidence="1">
    <location>
        <begin position="30"/>
        <end position="170"/>
    </location>
</feature>
<dbReference type="EMBL" id="QQXK01000028">
    <property type="protein sequence ID" value="RII41420.1"/>
    <property type="molecule type" value="Genomic_DNA"/>
</dbReference>
<evidence type="ECO:0000313" key="3">
    <source>
        <dbReference type="Proteomes" id="UP000265419"/>
    </source>
</evidence>
<dbReference type="InterPro" id="IPR007037">
    <property type="entry name" value="SIP_rossman_dom"/>
</dbReference>
<dbReference type="Gene3D" id="2.40.30.10">
    <property type="entry name" value="Translation factors"/>
    <property type="match status" value="1"/>
</dbReference>
<dbReference type="InterPro" id="IPR017927">
    <property type="entry name" value="FAD-bd_FR_type"/>
</dbReference>
<reference evidence="2 3" key="1">
    <citation type="submission" date="2018-07" db="EMBL/GenBank/DDBJ databases">
        <title>Arthrobacter sp. nov., isolated from raw cow's milk with high bacterial count.</title>
        <authorList>
            <person name="Hahne J."/>
            <person name="Isele D."/>
            <person name="Lipski A."/>
        </authorList>
    </citation>
    <scope>NUCLEOTIDE SEQUENCE [LARGE SCALE GENOMIC DNA]</scope>
    <source>
        <strain evidence="2 3">JZ R-35</strain>
    </source>
</reference>
<dbReference type="CDD" id="cd06193">
    <property type="entry name" value="siderophore_interacting"/>
    <property type="match status" value="1"/>
</dbReference>
<sequence>MTSRPVNELPALDGSGPIRSKHVAAVRHRPDIRPPWVLRRVELTAREVLPTGLLRLTLGGEQLRSVFCVPGLANSGFDDVLVVCLPDPDAAPLPARISPHPLRGPAPVSPGYALRDYTIANLLHDPSGECLAVQIDVVRHAGGRFADWAEEAPLGAELDVLNPRMMRLLPRTGRIVAVGDDAAQPALEGLLRHSAGGQAGPSGVVLMPHPPGPGNERLRVERLPEPGSVTARLVELAKEEPEAYFWLAAESSRVTAWRRALIEAGLSKDQVQFSGYWKLGKPQR</sequence>
<dbReference type="RefSeq" id="WP_119425540.1">
    <property type="nucleotide sequence ID" value="NZ_QQXK01000028.1"/>
</dbReference>
<dbReference type="Gene3D" id="3.40.50.80">
    <property type="entry name" value="Nucleotide-binding domain of ferredoxin-NADP reductase (FNR) module"/>
    <property type="match status" value="1"/>
</dbReference>
<dbReference type="InterPro" id="IPR039374">
    <property type="entry name" value="SIP_fam"/>
</dbReference>
<evidence type="ECO:0000313" key="2">
    <source>
        <dbReference type="EMBL" id="RII41420.1"/>
    </source>
</evidence>
<dbReference type="PROSITE" id="PS51384">
    <property type="entry name" value="FAD_FR"/>
    <property type="match status" value="1"/>
</dbReference>
<dbReference type="Pfam" id="PF04954">
    <property type="entry name" value="SIP"/>
    <property type="match status" value="1"/>
</dbReference>
<accession>A0A399J8K6</accession>
<dbReference type="GO" id="GO:0016491">
    <property type="term" value="F:oxidoreductase activity"/>
    <property type="evidence" value="ECO:0007669"/>
    <property type="project" value="InterPro"/>
</dbReference>